<dbReference type="AlphaFoldDB" id="A0AB39HQX7"/>
<accession>A0AB39HQX7</accession>
<reference evidence="1" key="1">
    <citation type="submission" date="2024-07" db="EMBL/GenBank/DDBJ databases">
        <title>Halotolerant mesophilic bacterium Ornithinibacillus sp. 4-3, sp. nov., isolated from soil.</title>
        <authorList>
            <person name="Sidarenka A.V."/>
            <person name="Guliayeva D.E."/>
            <person name="Leanovich S.I."/>
            <person name="Hileuskaya K.S."/>
            <person name="Akhremchuk A.E."/>
            <person name="Sikolenko M.A."/>
            <person name="Valentovich L.N."/>
        </authorList>
    </citation>
    <scope>NUCLEOTIDE SEQUENCE</scope>
    <source>
        <strain evidence="1">4-3</strain>
    </source>
</reference>
<gene>
    <name evidence="1" type="ORF">AB4Y30_04225</name>
</gene>
<sequence length="150" mass="15700">MTVTGSEQLVSWQTVATPGSYPNPNFNALDGIYTVPETGRYSISATINYQTTAAITLSLGAGVNPAFAVQRITPDPATLVTGLFPILNIQVTLLTLRAVLGNGTVTLAREVELTAGDQIGLFYIANGLTIGLDLGGSGQQGIFWSINQIA</sequence>
<protein>
    <recommendedName>
        <fullName evidence="2">C1q domain-containing protein</fullName>
    </recommendedName>
</protein>
<name>A0AB39HQX7_9BACI</name>
<evidence type="ECO:0000313" key="1">
    <source>
        <dbReference type="EMBL" id="XDK33573.1"/>
    </source>
</evidence>
<dbReference type="RefSeq" id="WP_368654251.1">
    <property type="nucleotide sequence ID" value="NZ_CP162599.1"/>
</dbReference>
<dbReference type="EMBL" id="CP162599">
    <property type="protein sequence ID" value="XDK33573.1"/>
    <property type="molecule type" value="Genomic_DNA"/>
</dbReference>
<organism evidence="1">
    <name type="scientific">Ornithinibacillus sp. 4-3</name>
    <dbReference type="NCBI Taxonomy" id="3231488"/>
    <lineage>
        <taxon>Bacteria</taxon>
        <taxon>Bacillati</taxon>
        <taxon>Bacillota</taxon>
        <taxon>Bacilli</taxon>
        <taxon>Bacillales</taxon>
        <taxon>Bacillaceae</taxon>
        <taxon>Ornithinibacillus</taxon>
    </lineage>
</organism>
<proteinExistence type="predicted"/>
<evidence type="ECO:0008006" key="2">
    <source>
        <dbReference type="Google" id="ProtNLM"/>
    </source>
</evidence>